<reference evidence="2 3" key="1">
    <citation type="journal article" date="2019" name="Int. J. Syst. Evol. Microbiol.">
        <title>The Global Catalogue of Microorganisms (GCM) 10K type strain sequencing project: providing services to taxonomists for standard genome sequencing and annotation.</title>
        <authorList>
            <consortium name="The Broad Institute Genomics Platform"/>
            <consortium name="The Broad Institute Genome Sequencing Center for Infectious Disease"/>
            <person name="Wu L."/>
            <person name="Ma J."/>
        </authorList>
    </citation>
    <scope>NUCLEOTIDE SEQUENCE [LARGE SCALE GENOMIC DNA]</scope>
    <source>
        <strain evidence="2 3">CGMCC 1.10390</strain>
    </source>
</reference>
<sequence>MNADSSQLYGAVTSLWTIVAGVVLSFLVVPATVYYLLVVRTAAAPGWPSVGLAGGIAMVPGLVMGTLGLWVAARG</sequence>
<keyword evidence="3" id="KW-1185">Reference proteome</keyword>
<protein>
    <submittedName>
        <fullName evidence="2">Uncharacterized protein</fullName>
    </submittedName>
</protein>
<keyword evidence="1" id="KW-0812">Transmembrane</keyword>
<feature type="transmembrane region" description="Helical" evidence="1">
    <location>
        <begin position="50"/>
        <end position="73"/>
    </location>
</feature>
<feature type="transmembrane region" description="Helical" evidence="1">
    <location>
        <begin position="15"/>
        <end position="38"/>
    </location>
</feature>
<organism evidence="2 3">
    <name type="scientific">Haloarchaeobius litoreus</name>
    <dbReference type="NCBI Taxonomy" id="755306"/>
    <lineage>
        <taxon>Archaea</taxon>
        <taxon>Methanobacteriati</taxon>
        <taxon>Methanobacteriota</taxon>
        <taxon>Stenosarchaea group</taxon>
        <taxon>Halobacteria</taxon>
        <taxon>Halobacteriales</taxon>
        <taxon>Halorubellaceae</taxon>
        <taxon>Haloarchaeobius</taxon>
    </lineage>
</organism>
<accession>A0ABD6DMG8</accession>
<dbReference type="EMBL" id="JBHUDO010000004">
    <property type="protein sequence ID" value="MFD1647544.1"/>
    <property type="molecule type" value="Genomic_DNA"/>
</dbReference>
<evidence type="ECO:0000256" key="1">
    <source>
        <dbReference type="SAM" id="Phobius"/>
    </source>
</evidence>
<keyword evidence="1" id="KW-1133">Transmembrane helix</keyword>
<keyword evidence="1" id="KW-0472">Membrane</keyword>
<name>A0ABD6DMG8_9EURY</name>
<dbReference type="AlphaFoldDB" id="A0ABD6DMG8"/>
<dbReference type="Proteomes" id="UP001597034">
    <property type="component" value="Unassembled WGS sequence"/>
</dbReference>
<evidence type="ECO:0000313" key="3">
    <source>
        <dbReference type="Proteomes" id="UP001597034"/>
    </source>
</evidence>
<evidence type="ECO:0000313" key="2">
    <source>
        <dbReference type="EMBL" id="MFD1647544.1"/>
    </source>
</evidence>
<proteinExistence type="predicted"/>
<dbReference type="RefSeq" id="WP_256401973.1">
    <property type="nucleotide sequence ID" value="NZ_JANHJR010000004.1"/>
</dbReference>
<gene>
    <name evidence="2" type="ORF">ACFSBL_17780</name>
</gene>
<comment type="caution">
    <text evidence="2">The sequence shown here is derived from an EMBL/GenBank/DDBJ whole genome shotgun (WGS) entry which is preliminary data.</text>
</comment>